<proteinExistence type="predicted"/>
<reference evidence="1" key="1">
    <citation type="submission" date="2023-04" db="EMBL/GenBank/DDBJ databases">
        <authorList>
            <person name="Vijverberg K."/>
            <person name="Xiong W."/>
            <person name="Schranz E."/>
        </authorList>
    </citation>
    <scope>NUCLEOTIDE SEQUENCE</scope>
</reference>
<dbReference type="PANTHER" id="PTHR46250:SF17">
    <property type="entry name" value="MYB_SANT-LIKE DOMAIN-CONTAINING PROTEIN"/>
    <property type="match status" value="1"/>
</dbReference>
<keyword evidence="2" id="KW-1185">Reference proteome</keyword>
<sequence>MQQLLDVSLPNSGLKAKDPIKSRMKTWKNHFNIVHDMVYGINTSGFGCDTDKCCVTTNAEVWDEYIKSHKVASCFRDKAFPQFDSICKIFRKDRATGHGATNLGEDVIEETQRSSPANVEGLEEIVEETQQTARINIKRKRPPIDDTKSSYKEVPKEMQVTVKEVGEKLNETIYNIGREEKKEACDMIDKVNEDIQCMLNINIKQ</sequence>
<protein>
    <recommendedName>
        <fullName evidence="3">Myb/SANT-like domain-containing protein</fullName>
    </recommendedName>
</protein>
<dbReference type="Proteomes" id="UP001177003">
    <property type="component" value="Chromosome 0"/>
</dbReference>
<evidence type="ECO:0000313" key="2">
    <source>
        <dbReference type="Proteomes" id="UP001177003"/>
    </source>
</evidence>
<evidence type="ECO:0000313" key="1">
    <source>
        <dbReference type="EMBL" id="CAI9266214.1"/>
    </source>
</evidence>
<gene>
    <name evidence="1" type="ORF">LSALG_LOCUS6784</name>
</gene>
<organism evidence="1 2">
    <name type="scientific">Lactuca saligna</name>
    <name type="common">Willowleaf lettuce</name>
    <dbReference type="NCBI Taxonomy" id="75948"/>
    <lineage>
        <taxon>Eukaryota</taxon>
        <taxon>Viridiplantae</taxon>
        <taxon>Streptophyta</taxon>
        <taxon>Embryophyta</taxon>
        <taxon>Tracheophyta</taxon>
        <taxon>Spermatophyta</taxon>
        <taxon>Magnoliopsida</taxon>
        <taxon>eudicotyledons</taxon>
        <taxon>Gunneridae</taxon>
        <taxon>Pentapetalae</taxon>
        <taxon>asterids</taxon>
        <taxon>campanulids</taxon>
        <taxon>Asterales</taxon>
        <taxon>Asteraceae</taxon>
        <taxon>Cichorioideae</taxon>
        <taxon>Cichorieae</taxon>
        <taxon>Lactucinae</taxon>
        <taxon>Lactuca</taxon>
    </lineage>
</organism>
<evidence type="ECO:0008006" key="3">
    <source>
        <dbReference type="Google" id="ProtNLM"/>
    </source>
</evidence>
<dbReference type="AlphaFoldDB" id="A0AA35VCM5"/>
<dbReference type="PANTHER" id="PTHR46250">
    <property type="entry name" value="MYB/SANT-LIKE DNA-BINDING DOMAIN PROTEIN-RELATED"/>
    <property type="match status" value="1"/>
</dbReference>
<dbReference type="EMBL" id="OX465086">
    <property type="protein sequence ID" value="CAI9266214.1"/>
    <property type="molecule type" value="Genomic_DNA"/>
</dbReference>
<name>A0AA35VCM5_LACSI</name>
<accession>A0AA35VCM5</accession>